<dbReference type="CDD" id="cd11362">
    <property type="entry name" value="RNase_PH_bact"/>
    <property type="match status" value="1"/>
</dbReference>
<evidence type="ECO:0000256" key="5">
    <source>
        <dbReference type="ARBA" id="ARBA00022884"/>
    </source>
</evidence>
<dbReference type="EC" id="2.7.7.56" evidence="6"/>
<dbReference type="PANTHER" id="PTHR11953:SF0">
    <property type="entry name" value="EXOSOME COMPLEX COMPONENT RRP41"/>
    <property type="match status" value="1"/>
</dbReference>
<evidence type="ECO:0000259" key="7">
    <source>
        <dbReference type="Pfam" id="PF01138"/>
    </source>
</evidence>
<dbReference type="GO" id="GO:0009022">
    <property type="term" value="F:tRNA nucleotidyltransferase activity"/>
    <property type="evidence" value="ECO:0007669"/>
    <property type="project" value="UniProtKB-UniRule"/>
</dbReference>
<accession>A0A0S7YG29</accession>
<dbReference type="InterPro" id="IPR015847">
    <property type="entry name" value="ExoRNase_PH_dom2"/>
</dbReference>
<dbReference type="InterPro" id="IPR018336">
    <property type="entry name" value="RNase_PH_CS"/>
</dbReference>
<evidence type="ECO:0000256" key="2">
    <source>
        <dbReference type="ARBA" id="ARBA00022552"/>
    </source>
</evidence>
<proteinExistence type="inferred from homology"/>
<evidence type="ECO:0000256" key="4">
    <source>
        <dbReference type="ARBA" id="ARBA00022694"/>
    </source>
</evidence>
<dbReference type="InterPro" id="IPR027408">
    <property type="entry name" value="PNPase/RNase_PH_dom_sf"/>
</dbReference>
<dbReference type="Pfam" id="PF03725">
    <property type="entry name" value="RNase_PH_C"/>
    <property type="match status" value="1"/>
</dbReference>
<dbReference type="InterPro" id="IPR002381">
    <property type="entry name" value="RNase_PH_bac-type"/>
</dbReference>
<comment type="caution">
    <text evidence="9">The sequence shown here is derived from an EMBL/GenBank/DDBJ whole genome shotgun (WGS) entry which is preliminary data.</text>
</comment>
<dbReference type="GO" id="GO:0031125">
    <property type="term" value="P:rRNA 3'-end processing"/>
    <property type="evidence" value="ECO:0007669"/>
    <property type="project" value="UniProtKB-ARBA"/>
</dbReference>
<reference evidence="9 10" key="1">
    <citation type="journal article" date="2015" name="Microbiome">
        <title>Genomic resolution of linkages in carbon, nitrogen, and sulfur cycling among widespread estuary sediment bacteria.</title>
        <authorList>
            <person name="Baker B.J."/>
            <person name="Lazar C.S."/>
            <person name="Teske A.P."/>
            <person name="Dick G.J."/>
        </authorList>
    </citation>
    <scope>NUCLEOTIDE SEQUENCE [LARGE SCALE GENOMIC DNA]</scope>
    <source>
        <strain evidence="9">DG_78</strain>
    </source>
</reference>
<dbReference type="NCBIfam" id="TIGR01966">
    <property type="entry name" value="RNasePH"/>
    <property type="match status" value="1"/>
</dbReference>
<evidence type="ECO:0000313" key="9">
    <source>
        <dbReference type="EMBL" id="KPJ73004.1"/>
    </source>
</evidence>
<dbReference type="HAMAP" id="MF_00564">
    <property type="entry name" value="RNase_PH"/>
    <property type="match status" value="1"/>
</dbReference>
<dbReference type="EMBL" id="LJNI01000045">
    <property type="protein sequence ID" value="KPJ73004.1"/>
    <property type="molecule type" value="Genomic_DNA"/>
</dbReference>
<keyword evidence="6" id="KW-0808">Transferase</keyword>
<dbReference type="Pfam" id="PF01138">
    <property type="entry name" value="RNase_PH"/>
    <property type="match status" value="1"/>
</dbReference>
<dbReference type="Gene3D" id="3.30.230.70">
    <property type="entry name" value="GHMP Kinase, N-terminal domain"/>
    <property type="match status" value="1"/>
</dbReference>
<dbReference type="SUPFAM" id="SSF54211">
    <property type="entry name" value="Ribosomal protein S5 domain 2-like"/>
    <property type="match status" value="1"/>
</dbReference>
<gene>
    <name evidence="6" type="primary">rph</name>
    <name evidence="9" type="ORF">AMJ52_04440</name>
</gene>
<keyword evidence="3 6" id="KW-0820">tRNA-binding</keyword>
<name>A0A0S7YG29_UNCT6</name>
<dbReference type="InterPro" id="IPR001247">
    <property type="entry name" value="ExoRNase_PH_dom1"/>
</dbReference>
<dbReference type="Proteomes" id="UP000051012">
    <property type="component" value="Unassembled WGS sequence"/>
</dbReference>
<evidence type="ECO:0000259" key="8">
    <source>
        <dbReference type="Pfam" id="PF03725"/>
    </source>
</evidence>
<dbReference type="InterPro" id="IPR036345">
    <property type="entry name" value="ExoRNase_PH_dom2_sf"/>
</dbReference>
<comment type="subunit">
    <text evidence="6">Homohexameric ring arranged as a trimer of dimers.</text>
</comment>
<evidence type="ECO:0000256" key="1">
    <source>
        <dbReference type="ARBA" id="ARBA00006678"/>
    </source>
</evidence>
<evidence type="ECO:0000256" key="3">
    <source>
        <dbReference type="ARBA" id="ARBA00022555"/>
    </source>
</evidence>
<organism evidence="9 10">
    <name type="scientific">candidate division TA06 bacterium DG_78</name>
    <dbReference type="NCBI Taxonomy" id="1703772"/>
    <lineage>
        <taxon>Bacteria</taxon>
        <taxon>Bacteria division TA06</taxon>
    </lineage>
</organism>
<dbReference type="GO" id="GO:0016075">
    <property type="term" value="P:rRNA catabolic process"/>
    <property type="evidence" value="ECO:0007669"/>
    <property type="project" value="UniProtKB-UniRule"/>
</dbReference>
<comment type="catalytic activity">
    <reaction evidence="6">
        <text>tRNA(n+1) + phosphate = tRNA(n) + a ribonucleoside 5'-diphosphate</text>
        <dbReference type="Rhea" id="RHEA:10628"/>
        <dbReference type="Rhea" id="RHEA-COMP:17343"/>
        <dbReference type="Rhea" id="RHEA-COMP:17344"/>
        <dbReference type="ChEBI" id="CHEBI:43474"/>
        <dbReference type="ChEBI" id="CHEBI:57930"/>
        <dbReference type="ChEBI" id="CHEBI:173114"/>
        <dbReference type="EC" id="2.7.7.56"/>
    </reaction>
</comment>
<protein>
    <recommendedName>
        <fullName evidence="6">Ribonuclease PH</fullName>
        <shortName evidence="6">RNase PH</shortName>
        <ecNumber evidence="6">2.7.7.56</ecNumber>
    </recommendedName>
    <alternativeName>
        <fullName evidence="6">tRNA nucleotidyltransferase</fullName>
    </alternativeName>
</protein>
<keyword evidence="6" id="KW-0548">Nucleotidyltransferase</keyword>
<dbReference type="GO" id="GO:0008033">
    <property type="term" value="P:tRNA processing"/>
    <property type="evidence" value="ECO:0007669"/>
    <property type="project" value="UniProtKB-UniRule"/>
</dbReference>
<feature type="binding site" evidence="6">
    <location>
        <begin position="124"/>
        <end position="126"/>
    </location>
    <ligand>
        <name>phosphate</name>
        <dbReference type="ChEBI" id="CHEBI:43474"/>
        <note>substrate</note>
    </ligand>
</feature>
<dbReference type="SUPFAM" id="SSF55666">
    <property type="entry name" value="Ribonuclease PH domain 2-like"/>
    <property type="match status" value="1"/>
</dbReference>
<dbReference type="PROSITE" id="PS01277">
    <property type="entry name" value="RIBONUCLEASE_PH"/>
    <property type="match status" value="1"/>
</dbReference>
<dbReference type="FunFam" id="3.30.230.70:FF:000003">
    <property type="entry name" value="Ribonuclease PH"/>
    <property type="match status" value="1"/>
</dbReference>
<keyword evidence="5" id="KW-0694">RNA-binding</keyword>
<dbReference type="AlphaFoldDB" id="A0A0S7YG29"/>
<evidence type="ECO:0000313" key="10">
    <source>
        <dbReference type="Proteomes" id="UP000051012"/>
    </source>
</evidence>
<feature type="domain" description="Exoribonuclease phosphorolytic" evidence="7">
    <location>
        <begin position="10"/>
        <end position="140"/>
    </location>
</feature>
<feature type="domain" description="Exoribonuclease phosphorolytic" evidence="8">
    <location>
        <begin position="157"/>
        <end position="222"/>
    </location>
</feature>
<comment type="similarity">
    <text evidence="1 6">Belongs to the RNase PH family.</text>
</comment>
<keyword evidence="2 6" id="KW-0698">rRNA processing</keyword>
<dbReference type="PATRIC" id="fig|1703772.3.peg.1465"/>
<keyword evidence="4 6" id="KW-0819">tRNA processing</keyword>
<dbReference type="InterPro" id="IPR050080">
    <property type="entry name" value="RNase_PH"/>
</dbReference>
<evidence type="ECO:0000256" key="6">
    <source>
        <dbReference type="HAMAP-Rule" id="MF_00564"/>
    </source>
</evidence>
<sequence>MRSDGRKPNQLREMKIDLDYLEYRAGSCLIRCGKTQVLCAVTVENRVPPFLLGKGQGWLTAEYSLLPSSTKERTQREANKGRLNGRTQEVRRFIGRSLRPIFNLHFIGERTFIIDCDVIQADGGTRTAAVNGAFIALSSAVNKMMVNKEFSTFPILDYVAATSVGIVNNQMMLDLDYEEDSNAEIDMNLVMTGRGKFIEVQATAEKMPISRKEFDQLLELGSTGIKEIIELEKKLLGSG</sequence>
<dbReference type="GO" id="GO:0000049">
    <property type="term" value="F:tRNA binding"/>
    <property type="evidence" value="ECO:0007669"/>
    <property type="project" value="UniProtKB-UniRule"/>
</dbReference>
<dbReference type="PANTHER" id="PTHR11953">
    <property type="entry name" value="EXOSOME COMPLEX COMPONENT"/>
    <property type="match status" value="1"/>
</dbReference>
<dbReference type="GO" id="GO:0000175">
    <property type="term" value="F:3'-5'-RNA exonuclease activity"/>
    <property type="evidence" value="ECO:0007669"/>
    <property type="project" value="UniProtKB-UniRule"/>
</dbReference>
<dbReference type="InterPro" id="IPR020568">
    <property type="entry name" value="Ribosomal_Su5_D2-typ_SF"/>
</dbReference>
<feature type="binding site" evidence="6">
    <location>
        <position position="86"/>
    </location>
    <ligand>
        <name>phosphate</name>
        <dbReference type="ChEBI" id="CHEBI:43474"/>
        <note>substrate</note>
    </ligand>
</feature>
<comment type="function">
    <text evidence="6">Phosphorolytic 3'-5' exoribonuclease that plays an important role in tRNA 3'-end maturation. Removes nucleotide residues following the 3'-CCA terminus of tRNAs; can also add nucleotides to the ends of RNA molecules by using nucleoside diphosphates as substrates, but this may not be physiologically important. Probably plays a role in initiation of 16S rRNA degradation (leading to ribosome degradation) during starvation.</text>
</comment>